<dbReference type="GO" id="GO:0071365">
    <property type="term" value="P:cellular response to auxin stimulus"/>
    <property type="evidence" value="ECO:0007669"/>
    <property type="project" value="EnsemblPlants"/>
</dbReference>
<evidence type="ECO:0000256" key="2">
    <source>
        <dbReference type="ARBA" id="ARBA00022786"/>
    </source>
</evidence>
<dbReference type="GO" id="GO:2000012">
    <property type="term" value="P:regulation of auxin polar transport"/>
    <property type="evidence" value="ECO:0007669"/>
    <property type="project" value="EnsemblPlants"/>
</dbReference>
<keyword evidence="2" id="KW-0833">Ubl conjugation pathway</keyword>
<dbReference type="GO" id="GO:0009911">
    <property type="term" value="P:positive regulation of flower development"/>
    <property type="evidence" value="ECO:0007669"/>
    <property type="project" value="EnsemblPlants"/>
</dbReference>
<feature type="compositionally biased region" description="Basic and acidic residues" evidence="4">
    <location>
        <begin position="528"/>
        <end position="551"/>
    </location>
</feature>
<gene>
    <name evidence="8" type="primary">LOC109706741</name>
</gene>
<dbReference type="InterPro" id="IPR027356">
    <property type="entry name" value="NPH3_dom"/>
</dbReference>
<dbReference type="Gramene" id="Aco016939.1.mrna1">
    <property type="protein sequence ID" value="Aco016939.1.mrna1"/>
    <property type="gene ID" value="Aco016939.1.path1"/>
</dbReference>
<feature type="domain" description="NPH3" evidence="6">
    <location>
        <begin position="202"/>
        <end position="480"/>
    </location>
</feature>
<feature type="domain" description="BTB" evidence="5">
    <location>
        <begin position="29"/>
        <end position="97"/>
    </location>
</feature>
<dbReference type="Gene3D" id="3.30.710.10">
    <property type="entry name" value="Potassium Channel Kv1.1, Chain A"/>
    <property type="match status" value="1"/>
</dbReference>
<dbReference type="InterPro" id="IPR000210">
    <property type="entry name" value="BTB/POZ_dom"/>
</dbReference>
<evidence type="ECO:0000259" key="5">
    <source>
        <dbReference type="PROSITE" id="PS50097"/>
    </source>
</evidence>
<reference evidence="8" key="2">
    <citation type="submission" date="2025-08" db="UniProtKB">
        <authorList>
            <consortium name="RefSeq"/>
        </authorList>
    </citation>
    <scope>IDENTIFICATION</scope>
    <source>
        <tissue evidence="8">Leaf</tissue>
    </source>
</reference>
<accession>A0A6P5EIT3</accession>
<dbReference type="SUPFAM" id="SSF54695">
    <property type="entry name" value="POZ domain"/>
    <property type="match status" value="1"/>
</dbReference>
<dbReference type="GO" id="GO:1901703">
    <property type="term" value="P:protein localization involved in auxin polar transport"/>
    <property type="evidence" value="ECO:0007669"/>
    <property type="project" value="EnsemblPlants"/>
</dbReference>
<name>A0A6P5EIT3_ANACO</name>
<dbReference type="GO" id="GO:0045176">
    <property type="term" value="P:apical protein localization"/>
    <property type="evidence" value="ECO:0007669"/>
    <property type="project" value="EnsemblPlants"/>
</dbReference>
<dbReference type="PANTHER" id="PTHR32370">
    <property type="entry name" value="OS12G0117600 PROTEIN"/>
    <property type="match status" value="1"/>
</dbReference>
<proteinExistence type="inferred from homology"/>
<evidence type="ECO:0000313" key="7">
    <source>
        <dbReference type="Proteomes" id="UP000515123"/>
    </source>
</evidence>
<dbReference type="GO" id="GO:0005770">
    <property type="term" value="C:late endosome"/>
    <property type="evidence" value="ECO:0007669"/>
    <property type="project" value="EnsemblPlants"/>
</dbReference>
<comment type="pathway">
    <text evidence="1">Protein modification; protein ubiquitination.</text>
</comment>
<dbReference type="GeneID" id="109706741"/>
<dbReference type="OrthoDB" id="624345at2759"/>
<dbReference type="GO" id="GO:0048825">
    <property type="term" value="P:cotyledon development"/>
    <property type="evidence" value="ECO:0007669"/>
    <property type="project" value="EnsemblPlants"/>
</dbReference>
<evidence type="ECO:0000256" key="1">
    <source>
        <dbReference type="ARBA" id="ARBA00004906"/>
    </source>
</evidence>
<dbReference type="InterPro" id="IPR043454">
    <property type="entry name" value="NPH3/RPT2-like"/>
</dbReference>
<feature type="compositionally biased region" description="Low complexity" evidence="4">
    <location>
        <begin position="577"/>
        <end position="587"/>
    </location>
</feature>
<dbReference type="GO" id="GO:0016324">
    <property type="term" value="C:apical plasma membrane"/>
    <property type="evidence" value="ECO:0007669"/>
    <property type="project" value="EnsemblPlants"/>
</dbReference>
<dbReference type="GO" id="GO:0009958">
    <property type="term" value="P:positive gravitropism"/>
    <property type="evidence" value="ECO:0007669"/>
    <property type="project" value="EnsemblPlants"/>
</dbReference>
<dbReference type="GO" id="GO:0009908">
    <property type="term" value="P:flower development"/>
    <property type="evidence" value="ECO:0007669"/>
    <property type="project" value="EnsemblPlants"/>
</dbReference>
<dbReference type="GO" id="GO:0010229">
    <property type="term" value="P:inflorescence development"/>
    <property type="evidence" value="ECO:0007669"/>
    <property type="project" value="EnsemblPlants"/>
</dbReference>
<dbReference type="PROSITE" id="PS51649">
    <property type="entry name" value="NPH3"/>
    <property type="match status" value="1"/>
</dbReference>
<dbReference type="AlphaFoldDB" id="A0A6P5EIT3"/>
<evidence type="ECO:0000256" key="4">
    <source>
        <dbReference type="SAM" id="MobiDB-lite"/>
    </source>
</evidence>
<reference evidence="7" key="1">
    <citation type="journal article" date="2015" name="Nat. Genet.">
        <title>The pineapple genome and the evolution of CAM photosynthesis.</title>
        <authorList>
            <person name="Ming R."/>
            <person name="VanBuren R."/>
            <person name="Wai C.M."/>
            <person name="Tang H."/>
            <person name="Schatz M.C."/>
            <person name="Bowers J.E."/>
            <person name="Lyons E."/>
            <person name="Wang M.L."/>
            <person name="Chen J."/>
            <person name="Biggers E."/>
            <person name="Zhang J."/>
            <person name="Huang L."/>
            <person name="Zhang L."/>
            <person name="Miao W."/>
            <person name="Zhang J."/>
            <person name="Ye Z."/>
            <person name="Miao C."/>
            <person name="Lin Z."/>
            <person name="Wang H."/>
            <person name="Zhou H."/>
            <person name="Yim W.C."/>
            <person name="Priest H.D."/>
            <person name="Zheng C."/>
            <person name="Woodhouse M."/>
            <person name="Edger P.P."/>
            <person name="Guyot R."/>
            <person name="Guo H.B."/>
            <person name="Guo H."/>
            <person name="Zheng G."/>
            <person name="Singh R."/>
            <person name="Sharma A."/>
            <person name="Min X."/>
            <person name="Zheng Y."/>
            <person name="Lee H."/>
            <person name="Gurtowski J."/>
            <person name="Sedlazeck F.J."/>
            <person name="Harkess A."/>
            <person name="McKain M.R."/>
            <person name="Liao Z."/>
            <person name="Fang J."/>
            <person name="Liu J."/>
            <person name="Zhang X."/>
            <person name="Zhang Q."/>
            <person name="Hu W."/>
            <person name="Qin Y."/>
            <person name="Wang K."/>
            <person name="Chen L.Y."/>
            <person name="Shirley N."/>
            <person name="Lin Y.R."/>
            <person name="Liu L.Y."/>
            <person name="Hernandez A.G."/>
            <person name="Wright C.L."/>
            <person name="Bulone V."/>
            <person name="Tuskan G.A."/>
            <person name="Heath K."/>
            <person name="Zee F."/>
            <person name="Moore P.H."/>
            <person name="Sunkar R."/>
            <person name="Leebens-Mack J.H."/>
            <person name="Mockler T."/>
            <person name="Bennetzen J.L."/>
            <person name="Freeling M."/>
            <person name="Sankoff D."/>
            <person name="Paterson A.H."/>
            <person name="Zhu X."/>
            <person name="Yang X."/>
            <person name="Smith J.A."/>
            <person name="Cushman J.C."/>
            <person name="Paull R.E."/>
            <person name="Yu Q."/>
        </authorList>
    </citation>
    <scope>NUCLEOTIDE SEQUENCE [LARGE SCALE GENOMIC DNA]</scope>
    <source>
        <strain evidence="7">cv. F153</strain>
    </source>
</reference>
<dbReference type="CDD" id="cd18312">
    <property type="entry name" value="BTB_POZ_NPY3-like"/>
    <property type="match status" value="1"/>
</dbReference>
<feature type="region of interest" description="Disordered" evidence="4">
    <location>
        <begin position="487"/>
        <end position="613"/>
    </location>
</feature>
<evidence type="ECO:0000313" key="8">
    <source>
        <dbReference type="RefSeq" id="XP_020083304.1"/>
    </source>
</evidence>
<dbReference type="InterPro" id="IPR011333">
    <property type="entry name" value="SKP1/BTB/POZ_sf"/>
</dbReference>
<dbReference type="GO" id="GO:0005829">
    <property type="term" value="C:cytosol"/>
    <property type="evidence" value="ECO:0007669"/>
    <property type="project" value="EnsemblPlants"/>
</dbReference>
<dbReference type="UniPathway" id="UPA00143"/>
<dbReference type="RefSeq" id="XP_020083304.1">
    <property type="nucleotide sequence ID" value="XM_020227715.1"/>
</dbReference>
<dbReference type="Pfam" id="PF00651">
    <property type="entry name" value="BTB"/>
    <property type="match status" value="1"/>
</dbReference>
<organism evidence="7 8">
    <name type="scientific">Ananas comosus</name>
    <name type="common">Pineapple</name>
    <name type="synonym">Ananas ananas</name>
    <dbReference type="NCBI Taxonomy" id="4615"/>
    <lineage>
        <taxon>Eukaryota</taxon>
        <taxon>Viridiplantae</taxon>
        <taxon>Streptophyta</taxon>
        <taxon>Embryophyta</taxon>
        <taxon>Tracheophyta</taxon>
        <taxon>Spermatophyta</taxon>
        <taxon>Magnoliopsida</taxon>
        <taxon>Liliopsida</taxon>
        <taxon>Poales</taxon>
        <taxon>Bromeliaceae</taxon>
        <taxon>Bromelioideae</taxon>
        <taxon>Ananas</taxon>
    </lineage>
</organism>
<keyword evidence="7" id="KW-1185">Reference proteome</keyword>
<comment type="similarity">
    <text evidence="3">Belongs to the NPH3 family.</text>
</comment>
<protein>
    <submittedName>
        <fullName evidence="8">BTB/POZ domain-containing protein NPY1-like</fullName>
    </submittedName>
</protein>
<evidence type="ECO:0000259" key="6">
    <source>
        <dbReference type="PROSITE" id="PS51649"/>
    </source>
</evidence>
<dbReference type="PROSITE" id="PS50097">
    <property type="entry name" value="BTB"/>
    <property type="match status" value="1"/>
</dbReference>
<dbReference type="GO" id="GO:0010540">
    <property type="term" value="P:basipetal auxin transport"/>
    <property type="evidence" value="ECO:0007669"/>
    <property type="project" value="EnsemblPlants"/>
</dbReference>
<dbReference type="Pfam" id="PF03000">
    <property type="entry name" value="NPH3"/>
    <property type="match status" value="1"/>
</dbReference>
<dbReference type="Proteomes" id="UP000515123">
    <property type="component" value="Linkage group 2"/>
</dbReference>
<evidence type="ECO:0000256" key="3">
    <source>
        <dbReference type="PROSITE-ProRule" id="PRU00982"/>
    </source>
</evidence>
<dbReference type="GO" id="GO:0016567">
    <property type="term" value="P:protein ubiquitination"/>
    <property type="evidence" value="ECO:0007669"/>
    <property type="project" value="UniProtKB-UniPathway"/>
</dbReference>
<sequence length="613" mass="68378">MKFMKLGSKPDAFQSDGSDVRYVVSDLATDVVVHVGEVKFYLHKFPLLSKSSRLQRLILKSSEDGTDEVFMHEFPGGPKTFEICAKFCYGMIVTLNAYNVVAARCAAEFLEMTEDVEKGNLIFKIEVFLNSSLFRSWKDSIIVLQTTKALLPWSEELKVVGRCIDSIASKTSVDPSNVSWSYTYTKKLNEIVEAQQRTVPKDWWIEDLCELDVDLYKRVMVAVKSKGRMSSDLIVEALKAYAVRWLPDSYDALLADDYTKRYKTLVETIIWLLPSDKGSGCSCRFLLKLLKVVILVGAGDLLKEELMNRISAQLHKASVKDLLIPMKSPGDDTIYDVQLVQSLVSRFVMRSGLNQDTDFVEKSESEMIEFNLEHESLLALGKLVDGYLSEIASDPNLSISSFVELAKTVPETARPIHDGLYTAIDIYLKEHPSLTKADKKRICSLMDVKKLSAEASLHAAQNECLPLRVVVQVLFFEQLRAATNALAAPTTEPSHNSSRSTAEVGAEWDQRQVPDNSNSLKIQPGSSKIEDEGRKITDQQKKNRNSIKERGGGLLLPSRSRRIFDKIWLGKGQGENSKSSETSGSSQSPPPSAKPRDGKSSGASSRNRRHSVS</sequence>
<feature type="compositionally biased region" description="Polar residues" evidence="4">
    <location>
        <begin position="491"/>
        <end position="501"/>
    </location>
</feature>
<feature type="compositionally biased region" description="Polar residues" evidence="4">
    <location>
        <begin position="513"/>
        <end position="526"/>
    </location>
</feature>